<name>A0AAE9KUA2_9CAUD</name>
<dbReference type="Proteomes" id="UP000831536">
    <property type="component" value="Segment"/>
</dbReference>
<reference evidence="1" key="1">
    <citation type="journal article" date="2022" name="J. Appl. Microbiol.">
        <title>Bacteriophage-Antibiotic Combinations Against Multidrug-Resistant Pseudomonas aeruginosa.</title>
        <authorList>
            <person name="Holger D."/>
            <person name="Lev K.L."/>
            <person name="Kebriaei R."/>
            <person name="Morrisette T."/>
            <person name="Shah R."/>
            <person name="Alexander J."/>
            <person name="Lehman S.M."/>
            <person name="Rybak M.J."/>
        </authorList>
    </citation>
    <scope>NUCLEOTIDE SEQUENCE</scope>
</reference>
<proteinExistence type="predicted"/>
<accession>A0AAE9KUA2</accession>
<organism evidence="1 2">
    <name type="scientific">Pseudomonas phage EM</name>
    <dbReference type="NCBI Taxonomy" id="2936914"/>
    <lineage>
        <taxon>Viruses</taxon>
        <taxon>Duplodnaviria</taxon>
        <taxon>Heunggongvirae</taxon>
        <taxon>Uroviricota</taxon>
        <taxon>Caudoviricetes</taxon>
        <taxon>Vandenendeviridae</taxon>
        <taxon>Skurskavirinae</taxon>
        <taxon>Baldwinvirus</taxon>
        <taxon>Baldwinvirus EM</taxon>
    </lineage>
</organism>
<evidence type="ECO:0000313" key="2">
    <source>
        <dbReference type="Proteomes" id="UP000831536"/>
    </source>
</evidence>
<protein>
    <submittedName>
        <fullName evidence="1">Uncharacterized protein</fullName>
    </submittedName>
</protein>
<sequence>MAIGDSYVKQALQHREQAKICRKFGDILEVYHWRKAEEFMSRARALIQYHHQREGNVAEAAHHARKMIVQNQRMVARMMREEWY</sequence>
<keyword evidence="2" id="KW-1185">Reference proteome</keyword>
<evidence type="ECO:0000313" key="1">
    <source>
        <dbReference type="EMBL" id="UPW35976.1"/>
    </source>
</evidence>
<gene>
    <name evidence="1" type="ORF">EM_191</name>
</gene>
<dbReference type="EMBL" id="ON169972">
    <property type="protein sequence ID" value="UPW35976.1"/>
    <property type="molecule type" value="Genomic_DNA"/>
</dbReference>